<dbReference type="AlphaFoldDB" id="A0A2P8QYA9"/>
<evidence type="ECO:0000313" key="3">
    <source>
        <dbReference type="Proteomes" id="UP000240535"/>
    </source>
</evidence>
<evidence type="ECO:0000313" key="2">
    <source>
        <dbReference type="EMBL" id="PSM51225.1"/>
    </source>
</evidence>
<gene>
    <name evidence="2" type="ORF">CQ405_09210</name>
</gene>
<name>A0A2P8QYA9_9BACT</name>
<proteinExistence type="predicted"/>
<dbReference type="Proteomes" id="UP000240535">
    <property type="component" value="Unassembled WGS sequence"/>
</dbReference>
<sequence>MKQILTLMFAFFIFANLAFANDLDKSLNNYKNSNINKNLNQEIDELSNAIMEQDYNKIKTILDTNPEIINFRNSYNMLPIQVFFEATDFANADYKILEILLSYDNLLLSPAIMVEVLGGVLYRGDKNADKVMDKFIQMGLDNEKINSFWKLNWRLSGAYSNPYFSILYDKKHFKLYQIYLNKFNGNPNFGVFNSIGLDLFDFVRSRGFELKKDTKLSKKAENFLHSNEYINFRDEKMKWAYEYLKHIDYKDIEQSQKFMFEIFCNFTKDEKLKEIIKK</sequence>
<organism evidence="2 3">
    <name type="scientific">Campylobacter blaseri</name>
    <dbReference type="NCBI Taxonomy" id="2042961"/>
    <lineage>
        <taxon>Bacteria</taxon>
        <taxon>Pseudomonadati</taxon>
        <taxon>Campylobacterota</taxon>
        <taxon>Epsilonproteobacteria</taxon>
        <taxon>Campylobacterales</taxon>
        <taxon>Campylobacteraceae</taxon>
        <taxon>Campylobacter</taxon>
    </lineage>
</organism>
<reference evidence="3" key="1">
    <citation type="submission" date="2017-10" db="EMBL/GenBank/DDBJ databases">
        <title>Campylobacter species from seals.</title>
        <authorList>
            <person name="Gilbert M.J."/>
            <person name="Zomer A.L."/>
            <person name="Timmerman A.J."/>
            <person name="Duim B."/>
            <person name="Wagenaar J.A."/>
        </authorList>
    </citation>
    <scope>NUCLEOTIDE SEQUENCE [LARGE SCALE GENOMIC DNA]</scope>
    <source>
        <strain evidence="3">17S00004-5</strain>
    </source>
</reference>
<dbReference type="RefSeq" id="WP_106872934.1">
    <property type="nucleotide sequence ID" value="NZ_CP053841.1"/>
</dbReference>
<comment type="caution">
    <text evidence="2">The sequence shown here is derived from an EMBL/GenBank/DDBJ whole genome shotgun (WGS) entry which is preliminary data.</text>
</comment>
<accession>A0A2P8QYA9</accession>
<keyword evidence="3" id="KW-1185">Reference proteome</keyword>
<protein>
    <submittedName>
        <fullName evidence="2">Uncharacterized protein</fullName>
    </submittedName>
</protein>
<feature type="chain" id="PRO_5015192916" evidence="1">
    <location>
        <begin position="21"/>
        <end position="278"/>
    </location>
</feature>
<keyword evidence="1" id="KW-0732">Signal</keyword>
<feature type="signal peptide" evidence="1">
    <location>
        <begin position="1"/>
        <end position="20"/>
    </location>
</feature>
<evidence type="ECO:0000256" key="1">
    <source>
        <dbReference type="SAM" id="SignalP"/>
    </source>
</evidence>
<dbReference type="EMBL" id="PDHH01000013">
    <property type="protein sequence ID" value="PSM51225.1"/>
    <property type="molecule type" value="Genomic_DNA"/>
</dbReference>